<keyword evidence="3 6" id="KW-0694">RNA-binding</keyword>
<feature type="region of interest" description="Disordered" evidence="7">
    <location>
        <begin position="262"/>
        <end position="423"/>
    </location>
</feature>
<dbReference type="FunFam" id="3.30.70.330:FF:000040">
    <property type="entry name" value="Heterogeneous nuclear ribonucleoprotein A2/B1"/>
    <property type="match status" value="1"/>
</dbReference>
<dbReference type="VEuPathDB" id="VectorBase:AALFPA_045266"/>
<feature type="compositionally biased region" description="Gly residues" evidence="7">
    <location>
        <begin position="268"/>
        <end position="302"/>
    </location>
</feature>
<dbReference type="Pfam" id="PF00076">
    <property type="entry name" value="RRM_1"/>
    <property type="match status" value="2"/>
</dbReference>
<evidence type="ECO:0000256" key="1">
    <source>
        <dbReference type="ARBA" id="ARBA00004123"/>
    </source>
</evidence>
<name>A0A023ET39_AEDAL</name>
<dbReference type="VEuPathDB" id="VectorBase:AALC636_038218"/>
<organism evidence="9">
    <name type="scientific">Aedes albopictus</name>
    <name type="common">Asian tiger mosquito</name>
    <name type="synonym">Stegomyia albopicta</name>
    <dbReference type="NCBI Taxonomy" id="7160"/>
    <lineage>
        <taxon>Eukaryota</taxon>
        <taxon>Metazoa</taxon>
        <taxon>Ecdysozoa</taxon>
        <taxon>Arthropoda</taxon>
        <taxon>Hexapoda</taxon>
        <taxon>Insecta</taxon>
        <taxon>Pterygota</taxon>
        <taxon>Neoptera</taxon>
        <taxon>Endopterygota</taxon>
        <taxon>Diptera</taxon>
        <taxon>Nematocera</taxon>
        <taxon>Culicoidea</taxon>
        <taxon>Culicidae</taxon>
        <taxon>Culicinae</taxon>
        <taxon>Aedini</taxon>
        <taxon>Aedes</taxon>
        <taxon>Stegomyia</taxon>
    </lineage>
</organism>
<keyword evidence="5" id="KW-0687">Ribonucleoprotein</keyword>
<reference evidence="9" key="1">
    <citation type="journal article" date="2014" name="PLoS Negl. Trop. Dis.">
        <title>Identification and characterization of seminal fluid proteins in the Asian tiger mosquito, Aedes albopictus.</title>
        <authorList>
            <person name="Boes K.E."/>
            <person name="Ribeiro J.M."/>
            <person name="Wong A."/>
            <person name="Harrington L.C."/>
            <person name="Wolfner M.F."/>
            <person name="Sirot L.K."/>
        </authorList>
    </citation>
    <scope>NUCLEOTIDE SEQUENCE</scope>
    <source>
        <tissue evidence="9">Reproductive organs</tissue>
    </source>
</reference>
<feature type="compositionally biased region" description="Low complexity" evidence="7">
    <location>
        <begin position="303"/>
        <end position="322"/>
    </location>
</feature>
<feature type="compositionally biased region" description="Gly residues" evidence="7">
    <location>
        <begin position="323"/>
        <end position="345"/>
    </location>
</feature>
<protein>
    <submittedName>
        <fullName evidence="9">Putative rna-binding protein musashi/mrna cleavage and polyadenylation factor i complex subunit hrp1</fullName>
    </submittedName>
</protein>
<evidence type="ECO:0000256" key="6">
    <source>
        <dbReference type="PROSITE-ProRule" id="PRU00176"/>
    </source>
</evidence>
<dbReference type="GO" id="GO:0003730">
    <property type="term" value="F:mRNA 3'-UTR binding"/>
    <property type="evidence" value="ECO:0007669"/>
    <property type="project" value="TreeGrafter"/>
</dbReference>
<feature type="compositionally biased region" description="Low complexity" evidence="7">
    <location>
        <begin position="373"/>
        <end position="384"/>
    </location>
</feature>
<sequence>SCCKVFRLLKNLHFIVRFAVKSVKFGGLDCPDLNCSKERIDFVRFDWNFRIFPQKPTNSLIIMSEKEHQQNGDHQNGDEDIREPEHLRKLFIGGLDYRTTDETLKAYFEKWGKVVDVVVMKDPKTKRSRGFGFITYSKPYMVDEAQAKRPHKIDGRVVEPKRAVPRQDINRPEAGASVKKLFVGGLRDDFDEEHLRDYFGSFGNVISACIVTDKENGKKRGFGFVEFDDYDPVDKIILQKSHTIQNKMLDVKKALPKQEMDRYKTDGGRGAGGGGAWGSQPRGGGPSQGWGQGGGRGAGGWGQSQRGGQNEWGSSGFQQQGGFNNGGYGNGGGYSQGGNWGGQGGNPWDQSCGQQGGWGQQSGGWGQGGGNFGNDFGNNYQQGYSAGPMRTGGYQNQRSAPYGNQGGFGGSGGYGNAGGNRRY</sequence>
<dbReference type="EMBL" id="GAPW01001627">
    <property type="protein sequence ID" value="JAC11971.1"/>
    <property type="molecule type" value="mRNA"/>
</dbReference>
<dbReference type="SUPFAM" id="SSF54928">
    <property type="entry name" value="RNA-binding domain, RBD"/>
    <property type="match status" value="2"/>
</dbReference>
<dbReference type="InterPro" id="IPR000504">
    <property type="entry name" value="RRM_dom"/>
</dbReference>
<dbReference type="CDD" id="cd12328">
    <property type="entry name" value="RRM2_hnRNPA_like"/>
    <property type="match status" value="1"/>
</dbReference>
<dbReference type="Gene3D" id="3.30.70.330">
    <property type="match status" value="2"/>
</dbReference>
<evidence type="ECO:0000256" key="4">
    <source>
        <dbReference type="ARBA" id="ARBA00023242"/>
    </source>
</evidence>
<dbReference type="FunFam" id="3.30.70.330:FF:000456">
    <property type="entry name" value="Heterogeneous nuclear ribonucleoprotein A1"/>
    <property type="match status" value="1"/>
</dbReference>
<feature type="domain" description="RRM" evidence="8">
    <location>
        <begin position="88"/>
        <end position="164"/>
    </location>
</feature>
<dbReference type="InterPro" id="IPR035979">
    <property type="entry name" value="RBD_domain_sf"/>
</dbReference>
<dbReference type="SMART" id="SM00360">
    <property type="entry name" value="RRM"/>
    <property type="match status" value="2"/>
</dbReference>
<dbReference type="GO" id="GO:0003006">
    <property type="term" value="P:developmental process involved in reproduction"/>
    <property type="evidence" value="ECO:0007669"/>
    <property type="project" value="UniProtKB-ARBA"/>
</dbReference>
<evidence type="ECO:0000256" key="5">
    <source>
        <dbReference type="ARBA" id="ARBA00023274"/>
    </source>
</evidence>
<feature type="compositionally biased region" description="Gly residues" evidence="7">
    <location>
        <begin position="354"/>
        <end position="372"/>
    </location>
</feature>
<dbReference type="GO" id="GO:0043565">
    <property type="term" value="F:sequence-specific DNA binding"/>
    <property type="evidence" value="ECO:0007669"/>
    <property type="project" value="UniProtKB-ARBA"/>
</dbReference>
<dbReference type="AlphaFoldDB" id="A0A023ET39"/>
<evidence type="ECO:0000313" key="9">
    <source>
        <dbReference type="EMBL" id="JAC11971.1"/>
    </source>
</evidence>
<dbReference type="PANTHER" id="PTHR48026">
    <property type="entry name" value="HOMOLOGOUS TO DROSOPHILA SQD (SQUID) PROTEIN"/>
    <property type="match status" value="1"/>
</dbReference>
<feature type="domain" description="RRM" evidence="8">
    <location>
        <begin position="179"/>
        <end position="256"/>
    </location>
</feature>
<dbReference type="VEuPathDB" id="VectorBase:AALF008947"/>
<keyword evidence="2" id="KW-0677">Repeat</keyword>
<feature type="compositionally biased region" description="Gly residues" evidence="7">
    <location>
        <begin position="404"/>
        <end position="423"/>
    </location>
</feature>
<dbReference type="PANTHER" id="PTHR48026:SF14">
    <property type="entry name" value="HETEROGENEOUS NUCLEAR RIBONUCLEOPROTEIN A1"/>
    <property type="match status" value="1"/>
</dbReference>
<evidence type="ECO:0000256" key="3">
    <source>
        <dbReference type="ARBA" id="ARBA00022884"/>
    </source>
</evidence>
<evidence type="ECO:0000256" key="7">
    <source>
        <dbReference type="SAM" id="MobiDB-lite"/>
    </source>
</evidence>
<dbReference type="GO" id="GO:0000381">
    <property type="term" value="P:regulation of alternative mRNA splicing, via spliceosome"/>
    <property type="evidence" value="ECO:0007669"/>
    <property type="project" value="UniProtKB-ARBA"/>
</dbReference>
<comment type="subcellular location">
    <subcellularLocation>
        <location evidence="1">Nucleus</location>
    </subcellularLocation>
</comment>
<accession>A0A023ET39</accession>
<dbReference type="PROSITE" id="PS50102">
    <property type="entry name" value="RRM"/>
    <property type="match status" value="2"/>
</dbReference>
<dbReference type="InterPro" id="IPR012677">
    <property type="entry name" value="Nucleotide-bd_a/b_plait_sf"/>
</dbReference>
<dbReference type="GO" id="GO:0000398">
    <property type="term" value="P:mRNA splicing, via spliceosome"/>
    <property type="evidence" value="ECO:0007669"/>
    <property type="project" value="TreeGrafter"/>
</dbReference>
<evidence type="ECO:0000256" key="2">
    <source>
        <dbReference type="ARBA" id="ARBA00022737"/>
    </source>
</evidence>
<dbReference type="GO" id="GO:0001745">
    <property type="term" value="P:compound eye morphogenesis"/>
    <property type="evidence" value="ECO:0007669"/>
    <property type="project" value="UniProtKB-ARBA"/>
</dbReference>
<dbReference type="GO" id="GO:0071013">
    <property type="term" value="C:catalytic step 2 spliceosome"/>
    <property type="evidence" value="ECO:0007669"/>
    <property type="project" value="TreeGrafter"/>
</dbReference>
<feature type="non-terminal residue" evidence="9">
    <location>
        <position position="1"/>
    </location>
</feature>
<dbReference type="GO" id="GO:0005703">
    <property type="term" value="C:polytene chromosome puff"/>
    <property type="evidence" value="ECO:0007669"/>
    <property type="project" value="UniProtKB-ARBA"/>
</dbReference>
<proteinExistence type="evidence at transcript level"/>
<keyword evidence="4" id="KW-0539">Nucleus</keyword>
<evidence type="ECO:0000259" key="8">
    <source>
        <dbReference type="PROSITE" id="PS50102"/>
    </source>
</evidence>